<feature type="chain" id="PRO_5043785267" description="Calcineurin-like phosphoesterase domain-containing protein" evidence="2">
    <location>
        <begin position="28"/>
        <end position="764"/>
    </location>
</feature>
<evidence type="ECO:0008006" key="7">
    <source>
        <dbReference type="Google" id="ProtNLM"/>
    </source>
</evidence>
<evidence type="ECO:0000259" key="4">
    <source>
        <dbReference type="Pfam" id="PF24394"/>
    </source>
</evidence>
<evidence type="ECO:0000313" key="6">
    <source>
        <dbReference type="Proteomes" id="UP001314263"/>
    </source>
</evidence>
<dbReference type="GO" id="GO:0016787">
    <property type="term" value="F:hydrolase activity"/>
    <property type="evidence" value="ECO:0007669"/>
    <property type="project" value="InterPro"/>
</dbReference>
<dbReference type="PANTHER" id="PTHR14795:SF0">
    <property type="entry name" value="TRANSMEMBRANE PROTEIN 62"/>
    <property type="match status" value="1"/>
</dbReference>
<evidence type="ECO:0000256" key="2">
    <source>
        <dbReference type="SAM" id="SignalP"/>
    </source>
</evidence>
<keyword evidence="1" id="KW-0472">Membrane</keyword>
<dbReference type="Gene3D" id="3.60.21.10">
    <property type="match status" value="1"/>
</dbReference>
<dbReference type="InterPro" id="IPR004843">
    <property type="entry name" value="Calcineurin-like_PHP"/>
</dbReference>
<proteinExistence type="predicted"/>
<feature type="domain" description="Calcineurin-like phosphoesterase" evidence="3">
    <location>
        <begin position="41"/>
        <end position="292"/>
    </location>
</feature>
<dbReference type="Pfam" id="PF24394">
    <property type="entry name" value="TMEM62_C"/>
    <property type="match status" value="1"/>
</dbReference>
<keyword evidence="1" id="KW-1133">Transmembrane helix</keyword>
<keyword evidence="6" id="KW-1185">Reference proteome</keyword>
<accession>A0AAV1IMP7</accession>
<dbReference type="AlphaFoldDB" id="A0AAV1IMP7"/>
<dbReference type="InterPro" id="IPR029052">
    <property type="entry name" value="Metallo-depent_PP-like"/>
</dbReference>
<keyword evidence="1" id="KW-0812">Transmembrane</keyword>
<dbReference type="PANTHER" id="PTHR14795">
    <property type="entry name" value="HELICASE RELATED"/>
    <property type="match status" value="1"/>
</dbReference>
<keyword evidence="2" id="KW-0732">Signal</keyword>
<feature type="transmembrane region" description="Helical" evidence="1">
    <location>
        <begin position="725"/>
        <end position="747"/>
    </location>
</feature>
<feature type="transmembrane region" description="Helical" evidence="1">
    <location>
        <begin position="699"/>
        <end position="719"/>
    </location>
</feature>
<dbReference type="Proteomes" id="UP001314263">
    <property type="component" value="Unassembled WGS sequence"/>
</dbReference>
<evidence type="ECO:0000256" key="1">
    <source>
        <dbReference type="SAM" id="Phobius"/>
    </source>
</evidence>
<sequence>MMGMGRSMWALTLLSWMLLQGLEGVLGLDIPTTKLDGVAWFVQISDLHLSRYDHLPDRQKLYGDKLGDLRTFARTVLLGLQPGALLITGDLIDAKTKRGQGQQWVDEWHAYGKALDTVAEESGLPKCSILDIRGNHDVFDMGLRGGEKDYFLDNSAAGSKTARTYSHQLYSGPYGPEFDQKESCPVVALTAIDATPSLGLRGPTNFAGWLTAEQTGQLQEELASQRTLACQKAARPSLVVYGHYPLPVIQEPETKPWAGPAKGREAHGTQGSLLEVLTGQNVSAYLSGHLHAAFGQRVHRMHRDPGRGHMAELENAAWKDDRRFRILSVDKGVLSFVDLFMHTPSKPSSTAGPPSEHIHEDEGKSISITGVAPEVVVRKHYIHITSPPDARYSPLEVSAMDKGRPIYTEVRAMVVPVIPDRSGNKIVVLPQVLLTWRCNKSGQTGQNMMAQVQLGQHLWRAPWAAMTDTCTPQDSIAYIQVHAMERVYGRAPPPAAKSEERPVSLIRQGGDKMLFTTPKRPLKLKLKLLEHVALHWDWQLGAQRGFHLLWVAHLGLLLLAPKLLQERGFPEALHSWKKQQPAAVQGLSGLLMSPVLDLCSMAAVPSVWLPQVLFSLYFVAGPWMAPLYLSGQPPGLLFMGWVWFCCAGQWRARADADTLRLGLVHLATFLIPATLWLASVVRRWSMLVHGSSRQWLFSVWQIVGAVLILALHCLVAYRICFVSFGWPAVLFSPGIAWCTPLIALLLWTHHCHYRRAAQSGQKEL</sequence>
<dbReference type="EMBL" id="CAUYUE010000016">
    <property type="protein sequence ID" value="CAK0787249.1"/>
    <property type="molecule type" value="Genomic_DNA"/>
</dbReference>
<feature type="domain" description="TMEM62 C-terminal" evidence="4">
    <location>
        <begin position="549"/>
        <end position="685"/>
    </location>
</feature>
<gene>
    <name evidence="5" type="ORF">CVIRNUC_010466</name>
</gene>
<dbReference type="InterPro" id="IPR056230">
    <property type="entry name" value="TMEM62_C"/>
</dbReference>
<feature type="signal peptide" evidence="2">
    <location>
        <begin position="1"/>
        <end position="27"/>
    </location>
</feature>
<name>A0AAV1IMP7_9CHLO</name>
<comment type="caution">
    <text evidence="5">The sequence shown here is derived from an EMBL/GenBank/DDBJ whole genome shotgun (WGS) entry which is preliminary data.</text>
</comment>
<protein>
    <recommendedName>
        <fullName evidence="7">Calcineurin-like phosphoesterase domain-containing protein</fullName>
    </recommendedName>
</protein>
<reference evidence="5 6" key="1">
    <citation type="submission" date="2023-10" db="EMBL/GenBank/DDBJ databases">
        <authorList>
            <person name="Maclean D."/>
            <person name="Macfadyen A."/>
        </authorList>
    </citation>
    <scope>NUCLEOTIDE SEQUENCE [LARGE SCALE GENOMIC DNA]</scope>
</reference>
<feature type="transmembrane region" description="Helical" evidence="1">
    <location>
        <begin position="658"/>
        <end position="678"/>
    </location>
</feature>
<evidence type="ECO:0000259" key="3">
    <source>
        <dbReference type="Pfam" id="PF00149"/>
    </source>
</evidence>
<dbReference type="SUPFAM" id="SSF56300">
    <property type="entry name" value="Metallo-dependent phosphatases"/>
    <property type="match status" value="1"/>
</dbReference>
<organism evidence="5 6">
    <name type="scientific">Coccomyxa viridis</name>
    <dbReference type="NCBI Taxonomy" id="1274662"/>
    <lineage>
        <taxon>Eukaryota</taxon>
        <taxon>Viridiplantae</taxon>
        <taxon>Chlorophyta</taxon>
        <taxon>core chlorophytes</taxon>
        <taxon>Trebouxiophyceae</taxon>
        <taxon>Trebouxiophyceae incertae sedis</taxon>
        <taxon>Coccomyxaceae</taxon>
        <taxon>Coccomyxa</taxon>
    </lineage>
</organism>
<evidence type="ECO:0000313" key="5">
    <source>
        <dbReference type="EMBL" id="CAK0787249.1"/>
    </source>
</evidence>
<dbReference type="Pfam" id="PF00149">
    <property type="entry name" value="Metallophos"/>
    <property type="match status" value="1"/>
</dbReference>